<feature type="region of interest" description="Disordered" evidence="7">
    <location>
        <begin position="91"/>
        <end position="130"/>
    </location>
</feature>
<dbReference type="InterPro" id="IPR018957">
    <property type="entry name" value="Znf_C3HC4_RING-type"/>
</dbReference>
<evidence type="ECO:0000256" key="3">
    <source>
        <dbReference type="ARBA" id="ARBA00022771"/>
    </source>
</evidence>
<keyword evidence="5" id="KW-0539">Nucleus</keyword>
<dbReference type="PANTHER" id="PTHR45893">
    <property type="entry name" value="POLYCOMB GROUP RING FINGER PROTEIN"/>
    <property type="match status" value="1"/>
</dbReference>
<dbReference type="Pfam" id="PF16207">
    <property type="entry name" value="RAWUL"/>
    <property type="match status" value="1"/>
</dbReference>
<proteinExistence type="predicted"/>
<evidence type="ECO:0000313" key="10">
    <source>
        <dbReference type="WBParaSite" id="PSAMB.scaffold5346size19103.g26419.t1"/>
    </source>
</evidence>
<dbReference type="WBParaSite" id="PSAMB.scaffold5346size19103.g26419.t1">
    <property type="protein sequence ID" value="PSAMB.scaffold5346size19103.g26419.t1"/>
    <property type="gene ID" value="PSAMB.scaffold5346size19103.g26419"/>
</dbReference>
<keyword evidence="4" id="KW-0862">Zinc</keyword>
<keyword evidence="2" id="KW-0479">Metal-binding</keyword>
<sequence>MDTRKLLLKSLNAHITCYICKGYLVDATTVIDCLHTFCKSCLLKHFDENDNCCPKCENLIHQSHPSHYVSFDRTMQDIVYKLVPDMQKEERQRRAQFNKANGIADDDDDEEVEEEAAQSSVETLPTAADPNLHREDEQVSVCLTPDSPIKRLKRSYIRLSSQATIIHLKKYLAKKLFFDMSRYADIDILCNSELMGKDHSLKFIQLTRWRTKGKDEPMQLMYRKHVDF</sequence>
<dbReference type="InterPro" id="IPR013083">
    <property type="entry name" value="Znf_RING/FYVE/PHD"/>
</dbReference>
<evidence type="ECO:0000256" key="7">
    <source>
        <dbReference type="SAM" id="MobiDB-lite"/>
    </source>
</evidence>
<dbReference type="PROSITE" id="PS00518">
    <property type="entry name" value="ZF_RING_1"/>
    <property type="match status" value="1"/>
</dbReference>
<dbReference type="FunFam" id="3.30.40.10:FF:000033">
    <property type="entry name" value="Polycomb group RING finger protein 3"/>
    <property type="match status" value="1"/>
</dbReference>
<dbReference type="InterPro" id="IPR051507">
    <property type="entry name" value="PcG_RING_finger"/>
</dbReference>
<feature type="compositionally biased region" description="Acidic residues" evidence="7">
    <location>
        <begin position="104"/>
        <end position="116"/>
    </location>
</feature>
<feature type="domain" description="RING-type" evidence="8">
    <location>
        <begin position="17"/>
        <end position="57"/>
    </location>
</feature>
<accession>A0A914WV02</accession>
<keyword evidence="9" id="KW-1185">Reference proteome</keyword>
<dbReference type="Proteomes" id="UP000887566">
    <property type="component" value="Unplaced"/>
</dbReference>
<keyword evidence="3 6" id="KW-0863">Zinc-finger</keyword>
<dbReference type="SUPFAM" id="SSF57850">
    <property type="entry name" value="RING/U-box"/>
    <property type="match status" value="1"/>
</dbReference>
<name>A0A914WV02_9BILA</name>
<evidence type="ECO:0000256" key="1">
    <source>
        <dbReference type="ARBA" id="ARBA00004123"/>
    </source>
</evidence>
<dbReference type="InterPro" id="IPR001841">
    <property type="entry name" value="Znf_RING"/>
</dbReference>
<dbReference type="SMART" id="SM00184">
    <property type="entry name" value="RING"/>
    <property type="match status" value="1"/>
</dbReference>
<protein>
    <submittedName>
        <fullName evidence="10">RING-type domain-containing protein</fullName>
    </submittedName>
</protein>
<dbReference type="PROSITE" id="PS50089">
    <property type="entry name" value="ZF_RING_2"/>
    <property type="match status" value="1"/>
</dbReference>
<dbReference type="GO" id="GO:0008270">
    <property type="term" value="F:zinc ion binding"/>
    <property type="evidence" value="ECO:0007669"/>
    <property type="project" value="UniProtKB-KW"/>
</dbReference>
<evidence type="ECO:0000256" key="4">
    <source>
        <dbReference type="ARBA" id="ARBA00022833"/>
    </source>
</evidence>
<dbReference type="InterPro" id="IPR032443">
    <property type="entry name" value="RAWUL"/>
</dbReference>
<dbReference type="Gene3D" id="3.10.20.90">
    <property type="entry name" value="Phosphatidylinositol 3-kinase Catalytic Subunit, Chain A, domain 1"/>
    <property type="match status" value="1"/>
</dbReference>
<evidence type="ECO:0000259" key="8">
    <source>
        <dbReference type="PROSITE" id="PS50089"/>
    </source>
</evidence>
<reference evidence="10" key="1">
    <citation type="submission" date="2022-11" db="UniProtKB">
        <authorList>
            <consortium name="WormBaseParasite"/>
        </authorList>
    </citation>
    <scope>IDENTIFICATION</scope>
</reference>
<evidence type="ECO:0000256" key="6">
    <source>
        <dbReference type="PROSITE-ProRule" id="PRU00175"/>
    </source>
</evidence>
<organism evidence="9 10">
    <name type="scientific">Plectus sambesii</name>
    <dbReference type="NCBI Taxonomy" id="2011161"/>
    <lineage>
        <taxon>Eukaryota</taxon>
        <taxon>Metazoa</taxon>
        <taxon>Ecdysozoa</taxon>
        <taxon>Nematoda</taxon>
        <taxon>Chromadorea</taxon>
        <taxon>Plectida</taxon>
        <taxon>Plectina</taxon>
        <taxon>Plectoidea</taxon>
        <taxon>Plectidae</taxon>
        <taxon>Plectus</taxon>
    </lineage>
</organism>
<evidence type="ECO:0000256" key="2">
    <source>
        <dbReference type="ARBA" id="ARBA00022723"/>
    </source>
</evidence>
<evidence type="ECO:0000313" key="9">
    <source>
        <dbReference type="Proteomes" id="UP000887566"/>
    </source>
</evidence>
<evidence type="ECO:0000256" key="5">
    <source>
        <dbReference type="ARBA" id="ARBA00023242"/>
    </source>
</evidence>
<dbReference type="InterPro" id="IPR017907">
    <property type="entry name" value="Znf_RING_CS"/>
</dbReference>
<dbReference type="Gene3D" id="3.30.40.10">
    <property type="entry name" value="Zinc/RING finger domain, C3HC4 (zinc finger)"/>
    <property type="match status" value="1"/>
</dbReference>
<dbReference type="Pfam" id="PF00097">
    <property type="entry name" value="zf-C3HC4"/>
    <property type="match status" value="1"/>
</dbReference>
<comment type="subcellular location">
    <subcellularLocation>
        <location evidence="1">Nucleus</location>
    </subcellularLocation>
</comment>
<dbReference type="GO" id="GO:0031519">
    <property type="term" value="C:PcG protein complex"/>
    <property type="evidence" value="ECO:0007669"/>
    <property type="project" value="UniProtKB-ARBA"/>
</dbReference>
<dbReference type="AlphaFoldDB" id="A0A914WV02"/>